<evidence type="ECO:0000256" key="1">
    <source>
        <dbReference type="ARBA" id="ARBA00008857"/>
    </source>
</evidence>
<dbReference type="Pfam" id="PF00589">
    <property type="entry name" value="Phage_integrase"/>
    <property type="match status" value="1"/>
</dbReference>
<name>A0A345ZRV2_9HYPH</name>
<dbReference type="OrthoDB" id="7873969at2"/>
<keyword evidence="2" id="KW-0229">DNA integration</keyword>
<dbReference type="InterPro" id="IPR011010">
    <property type="entry name" value="DNA_brk_join_enz"/>
</dbReference>
<feature type="region of interest" description="Disordered" evidence="5">
    <location>
        <begin position="338"/>
        <end position="360"/>
    </location>
</feature>
<dbReference type="PANTHER" id="PTHR30349:SF41">
    <property type="entry name" value="INTEGRASE_RECOMBINASE PROTEIN MJ0367-RELATED"/>
    <property type="match status" value="1"/>
</dbReference>
<feature type="domain" description="Tyr recombinase" evidence="6">
    <location>
        <begin position="165"/>
        <end position="334"/>
    </location>
</feature>
<evidence type="ECO:0000256" key="5">
    <source>
        <dbReference type="SAM" id="MobiDB-lite"/>
    </source>
</evidence>
<dbReference type="AlphaFoldDB" id="A0A345ZRV2"/>
<dbReference type="SUPFAM" id="SSF56349">
    <property type="entry name" value="DNA breaking-rejoining enzymes"/>
    <property type="match status" value="1"/>
</dbReference>
<dbReference type="RefSeq" id="WP_115688549.1">
    <property type="nucleotide sequence ID" value="NZ_CP031417.1"/>
</dbReference>
<keyword evidence="4" id="KW-0233">DNA recombination</keyword>
<dbReference type="Gene3D" id="1.10.443.10">
    <property type="entry name" value="Intergrase catalytic core"/>
    <property type="match status" value="1"/>
</dbReference>
<comment type="similarity">
    <text evidence="1">Belongs to the 'phage' integrase family.</text>
</comment>
<evidence type="ECO:0000259" key="6">
    <source>
        <dbReference type="PROSITE" id="PS51898"/>
    </source>
</evidence>
<keyword evidence="3" id="KW-0238">DNA-binding</keyword>
<dbReference type="InterPro" id="IPR050090">
    <property type="entry name" value="Tyrosine_recombinase_XerCD"/>
</dbReference>
<evidence type="ECO:0000256" key="2">
    <source>
        <dbReference type="ARBA" id="ARBA00022908"/>
    </source>
</evidence>
<evidence type="ECO:0000313" key="8">
    <source>
        <dbReference type="Proteomes" id="UP000254889"/>
    </source>
</evidence>
<feature type="compositionally biased region" description="Polar residues" evidence="5">
    <location>
        <begin position="341"/>
        <end position="350"/>
    </location>
</feature>
<dbReference type="PANTHER" id="PTHR30349">
    <property type="entry name" value="PHAGE INTEGRASE-RELATED"/>
    <property type="match status" value="1"/>
</dbReference>
<dbReference type="Proteomes" id="UP000254889">
    <property type="component" value="Chromosome"/>
</dbReference>
<evidence type="ECO:0000256" key="3">
    <source>
        <dbReference type="ARBA" id="ARBA00023125"/>
    </source>
</evidence>
<dbReference type="Gene3D" id="1.10.150.130">
    <property type="match status" value="1"/>
</dbReference>
<dbReference type="GO" id="GO:0003677">
    <property type="term" value="F:DNA binding"/>
    <property type="evidence" value="ECO:0007669"/>
    <property type="project" value="UniProtKB-KW"/>
</dbReference>
<proteinExistence type="inferred from homology"/>
<dbReference type="InterPro" id="IPR002104">
    <property type="entry name" value="Integrase_catalytic"/>
</dbReference>
<dbReference type="PROSITE" id="PS51898">
    <property type="entry name" value="TYR_RECOMBINASE"/>
    <property type="match status" value="1"/>
</dbReference>
<dbReference type="InterPro" id="IPR010998">
    <property type="entry name" value="Integrase_recombinase_N"/>
</dbReference>
<accession>A0A345ZRV2</accession>
<gene>
    <name evidence="7" type="ORF">DW352_03420</name>
</gene>
<dbReference type="InterPro" id="IPR013762">
    <property type="entry name" value="Integrase-like_cat_sf"/>
</dbReference>
<protein>
    <submittedName>
        <fullName evidence="7">Integrase</fullName>
    </submittedName>
</protein>
<evidence type="ECO:0000256" key="4">
    <source>
        <dbReference type="ARBA" id="ARBA00023172"/>
    </source>
</evidence>
<evidence type="ECO:0000313" key="7">
    <source>
        <dbReference type="EMBL" id="AXK79649.1"/>
    </source>
</evidence>
<reference evidence="7 8" key="1">
    <citation type="submission" date="2018-07" db="EMBL/GenBank/DDBJ databases">
        <authorList>
            <person name="Quirk P.G."/>
            <person name="Krulwich T.A."/>
        </authorList>
    </citation>
    <scope>NUCLEOTIDE SEQUENCE [LARGE SCALE GENOMIC DNA]</scope>
    <source>
        <strain evidence="7 8">CC-BB4</strain>
    </source>
</reference>
<dbReference type="KEGG" id="ptaw:DW352_03420"/>
<dbReference type="GO" id="GO:0006310">
    <property type="term" value="P:DNA recombination"/>
    <property type="evidence" value="ECO:0007669"/>
    <property type="project" value="UniProtKB-KW"/>
</dbReference>
<keyword evidence="8" id="KW-1185">Reference proteome</keyword>
<sequence>MPRPRPPHLQLQTTRHGKRVWYVRIGKGPRTRIRAEFGTPEFDTEYQAAITGNPRPQKDTPSAHSLAWLITRYRETTPWFALSMATRRQRENIFENVLKTAGSQPFAKITKATIVAGRERRASTPAQSRNFLDAMRGLFRWAQEAGHVKVDPTDGVGNPPRKKGDGFVPWTEEHVALFQKRWPLGTRQRVWLDVLLYSGLRRGDAVRYGRQHVRNGVGRIPTEKSGLQVTAVVPVLPILAKTLEAGPTGEVTFICGANGKPLTKESFGNLFREACDEAGVPGSAHGVRKIAATTAANNGATVSQLKALFGWTSDSMAALYTKSADRDRLAREAGHLLANAERTSIPSPKSQVRAGAKKAP</sequence>
<dbReference type="EMBL" id="CP031417">
    <property type="protein sequence ID" value="AXK79649.1"/>
    <property type="molecule type" value="Genomic_DNA"/>
</dbReference>
<dbReference type="GO" id="GO:0015074">
    <property type="term" value="P:DNA integration"/>
    <property type="evidence" value="ECO:0007669"/>
    <property type="project" value="UniProtKB-KW"/>
</dbReference>
<organism evidence="7 8">
    <name type="scientific">Pseudolabrys taiwanensis</name>
    <dbReference type="NCBI Taxonomy" id="331696"/>
    <lineage>
        <taxon>Bacteria</taxon>
        <taxon>Pseudomonadati</taxon>
        <taxon>Pseudomonadota</taxon>
        <taxon>Alphaproteobacteria</taxon>
        <taxon>Hyphomicrobiales</taxon>
        <taxon>Xanthobacteraceae</taxon>
        <taxon>Pseudolabrys</taxon>
    </lineage>
</organism>